<feature type="compositionally biased region" description="Polar residues" evidence="1">
    <location>
        <begin position="109"/>
        <end position="138"/>
    </location>
</feature>
<proteinExistence type="predicted"/>
<comment type="caution">
    <text evidence="2">The sequence shown here is derived from an EMBL/GenBank/DDBJ whole genome shotgun (WGS) entry which is preliminary data.</text>
</comment>
<dbReference type="PROSITE" id="PS51257">
    <property type="entry name" value="PROKAR_LIPOPROTEIN"/>
    <property type="match status" value="1"/>
</dbReference>
<evidence type="ECO:0000313" key="2">
    <source>
        <dbReference type="EMBL" id="GAA3642300.1"/>
    </source>
</evidence>
<protein>
    <submittedName>
        <fullName evidence="2">Uncharacterized protein</fullName>
    </submittedName>
</protein>
<evidence type="ECO:0000256" key="1">
    <source>
        <dbReference type="SAM" id="MobiDB-lite"/>
    </source>
</evidence>
<reference evidence="3" key="1">
    <citation type="journal article" date="2019" name="Int. J. Syst. Evol. Microbiol.">
        <title>The Global Catalogue of Microorganisms (GCM) 10K type strain sequencing project: providing services to taxonomists for standard genome sequencing and annotation.</title>
        <authorList>
            <consortium name="The Broad Institute Genomics Platform"/>
            <consortium name="The Broad Institute Genome Sequencing Center for Infectious Disease"/>
            <person name="Wu L."/>
            <person name="Ma J."/>
        </authorList>
    </citation>
    <scope>NUCLEOTIDE SEQUENCE [LARGE SCALE GENOMIC DNA]</scope>
    <source>
        <strain evidence="3">JCM 17494</strain>
    </source>
</reference>
<organism evidence="2 3">
    <name type="scientific">Lentzea roselyniae</name>
    <dbReference type="NCBI Taxonomy" id="531940"/>
    <lineage>
        <taxon>Bacteria</taxon>
        <taxon>Bacillati</taxon>
        <taxon>Actinomycetota</taxon>
        <taxon>Actinomycetes</taxon>
        <taxon>Pseudonocardiales</taxon>
        <taxon>Pseudonocardiaceae</taxon>
        <taxon>Lentzea</taxon>
    </lineage>
</organism>
<name>A0ABP7AWH3_9PSEU</name>
<dbReference type="EMBL" id="BAABBE010000007">
    <property type="protein sequence ID" value="GAA3642300.1"/>
    <property type="molecule type" value="Genomic_DNA"/>
</dbReference>
<evidence type="ECO:0000313" key="3">
    <source>
        <dbReference type="Proteomes" id="UP001500711"/>
    </source>
</evidence>
<sequence length="164" mass="17292">MREFGRRGVSLVLTLGGTHTLPAVAAACEEFGVPGVSTTLPWQVYQACRGVAEPAWSFHFCWGLDDIAGAFADMWDGVAEHATVGCLWNNGVQGTALRDPANGFGPTAATGSSTPAVTRNDPARSTGTWTSSWPNACRSSPRRPTHVTSRSSRRPPGGAACGRY</sequence>
<keyword evidence="3" id="KW-1185">Reference proteome</keyword>
<feature type="region of interest" description="Disordered" evidence="1">
    <location>
        <begin position="103"/>
        <end position="164"/>
    </location>
</feature>
<gene>
    <name evidence="2" type="ORF">GCM10022267_31200</name>
</gene>
<dbReference type="Proteomes" id="UP001500711">
    <property type="component" value="Unassembled WGS sequence"/>
</dbReference>
<accession>A0ABP7AWH3</accession>